<name>A0AAV1K8H2_9NEOP</name>
<organism evidence="2 3">
    <name type="scientific">Parnassius mnemosyne</name>
    <name type="common">clouded apollo</name>
    <dbReference type="NCBI Taxonomy" id="213953"/>
    <lineage>
        <taxon>Eukaryota</taxon>
        <taxon>Metazoa</taxon>
        <taxon>Ecdysozoa</taxon>
        <taxon>Arthropoda</taxon>
        <taxon>Hexapoda</taxon>
        <taxon>Insecta</taxon>
        <taxon>Pterygota</taxon>
        <taxon>Neoptera</taxon>
        <taxon>Endopterygota</taxon>
        <taxon>Lepidoptera</taxon>
        <taxon>Glossata</taxon>
        <taxon>Ditrysia</taxon>
        <taxon>Papilionoidea</taxon>
        <taxon>Papilionidae</taxon>
        <taxon>Parnassiinae</taxon>
        <taxon>Parnassini</taxon>
        <taxon>Parnassius</taxon>
        <taxon>Driopa</taxon>
    </lineage>
</organism>
<evidence type="ECO:0000313" key="2">
    <source>
        <dbReference type="EMBL" id="CAK1579308.1"/>
    </source>
</evidence>
<dbReference type="AlphaFoldDB" id="A0AAV1K8H2"/>
<keyword evidence="1" id="KW-1133">Transmembrane helix</keyword>
<feature type="transmembrane region" description="Helical" evidence="1">
    <location>
        <begin position="154"/>
        <end position="182"/>
    </location>
</feature>
<keyword evidence="3" id="KW-1185">Reference proteome</keyword>
<protein>
    <submittedName>
        <fullName evidence="2">Uncharacterized protein</fullName>
    </submittedName>
</protein>
<evidence type="ECO:0000313" key="3">
    <source>
        <dbReference type="Proteomes" id="UP001314205"/>
    </source>
</evidence>
<sequence length="223" mass="24518">MSNRIPDVAKCCGCVTDLKTAVAIIAVLGIVTCPAVSWVIVRHAYAIRVSCVMSTSGTRPDVIDINFRNVLSFGFGTNAGFGSSCLSPNSTHLSEHVQKLTANGSTKNSDSGIVRCVRYFGWIVLIADLVFVISCTVFLIKLFKGRDIKAGKIFMYAAMTSVVLSFLYGIFYVFVCISLGSGFPINELFFIIFDLIVWTYFIIVIKSYRNKRTANGMGEIRNV</sequence>
<evidence type="ECO:0000256" key="1">
    <source>
        <dbReference type="SAM" id="Phobius"/>
    </source>
</evidence>
<keyword evidence="1" id="KW-0812">Transmembrane</keyword>
<feature type="transmembrane region" description="Helical" evidence="1">
    <location>
        <begin position="188"/>
        <end position="205"/>
    </location>
</feature>
<dbReference type="Proteomes" id="UP001314205">
    <property type="component" value="Unassembled WGS sequence"/>
</dbReference>
<comment type="caution">
    <text evidence="2">The sequence shown here is derived from an EMBL/GenBank/DDBJ whole genome shotgun (WGS) entry which is preliminary data.</text>
</comment>
<feature type="transmembrane region" description="Helical" evidence="1">
    <location>
        <begin position="21"/>
        <end position="40"/>
    </location>
</feature>
<proteinExistence type="predicted"/>
<keyword evidence="1" id="KW-0472">Membrane</keyword>
<feature type="transmembrane region" description="Helical" evidence="1">
    <location>
        <begin position="119"/>
        <end position="142"/>
    </location>
</feature>
<reference evidence="2 3" key="1">
    <citation type="submission" date="2023-11" db="EMBL/GenBank/DDBJ databases">
        <authorList>
            <person name="Hedman E."/>
            <person name="Englund M."/>
            <person name="Stromberg M."/>
            <person name="Nyberg Akerstrom W."/>
            <person name="Nylinder S."/>
            <person name="Jareborg N."/>
            <person name="Kallberg Y."/>
            <person name="Kronander E."/>
        </authorList>
    </citation>
    <scope>NUCLEOTIDE SEQUENCE [LARGE SCALE GENOMIC DNA]</scope>
</reference>
<accession>A0AAV1K8H2</accession>
<gene>
    <name evidence="2" type="ORF">PARMNEM_LOCUS1275</name>
</gene>
<dbReference type="EMBL" id="CAVLGL010000002">
    <property type="protein sequence ID" value="CAK1579308.1"/>
    <property type="molecule type" value="Genomic_DNA"/>
</dbReference>